<dbReference type="GO" id="GO:0009279">
    <property type="term" value="C:cell outer membrane"/>
    <property type="evidence" value="ECO:0007669"/>
    <property type="project" value="UniProtKB-SubCell"/>
</dbReference>
<dbReference type="Pfam" id="PF07980">
    <property type="entry name" value="SusD_RagB"/>
    <property type="match status" value="1"/>
</dbReference>
<evidence type="ECO:0000256" key="3">
    <source>
        <dbReference type="ARBA" id="ARBA00022729"/>
    </source>
</evidence>
<comment type="similarity">
    <text evidence="2">Belongs to the SusD family.</text>
</comment>
<evidence type="ECO:0000259" key="7">
    <source>
        <dbReference type="Pfam" id="PF14322"/>
    </source>
</evidence>
<evidence type="ECO:0000256" key="4">
    <source>
        <dbReference type="ARBA" id="ARBA00023136"/>
    </source>
</evidence>
<feature type="domain" description="SusD-like N-terminal" evidence="7">
    <location>
        <begin position="111"/>
        <end position="221"/>
    </location>
</feature>
<evidence type="ECO:0000313" key="9">
    <source>
        <dbReference type="Proteomes" id="UP000235826"/>
    </source>
</evidence>
<evidence type="ECO:0000256" key="1">
    <source>
        <dbReference type="ARBA" id="ARBA00004442"/>
    </source>
</evidence>
<keyword evidence="5" id="KW-0998">Cell outer membrane</keyword>
<dbReference type="AlphaFoldDB" id="A0A2K9PUV5"/>
<evidence type="ECO:0000313" key="8">
    <source>
        <dbReference type="EMBL" id="AUP80588.1"/>
    </source>
</evidence>
<dbReference type="EMBL" id="CP025791">
    <property type="protein sequence ID" value="AUP80588.1"/>
    <property type="molecule type" value="Genomic_DNA"/>
</dbReference>
<dbReference type="SUPFAM" id="SSF48452">
    <property type="entry name" value="TPR-like"/>
    <property type="match status" value="1"/>
</dbReference>
<name>A0A2K9PUV5_9FLAO</name>
<evidence type="ECO:0000256" key="5">
    <source>
        <dbReference type="ARBA" id="ARBA00023237"/>
    </source>
</evidence>
<gene>
    <name evidence="8" type="ORF">C1H87_18470</name>
</gene>
<organism evidence="8 9">
    <name type="scientific">Flavivirga eckloniae</name>
    <dbReference type="NCBI Taxonomy" id="1803846"/>
    <lineage>
        <taxon>Bacteria</taxon>
        <taxon>Pseudomonadati</taxon>
        <taxon>Bacteroidota</taxon>
        <taxon>Flavobacteriia</taxon>
        <taxon>Flavobacteriales</taxon>
        <taxon>Flavobacteriaceae</taxon>
        <taxon>Flavivirga</taxon>
    </lineage>
</organism>
<keyword evidence="3" id="KW-0732">Signal</keyword>
<evidence type="ECO:0000256" key="2">
    <source>
        <dbReference type="ARBA" id="ARBA00006275"/>
    </source>
</evidence>
<evidence type="ECO:0000259" key="6">
    <source>
        <dbReference type="Pfam" id="PF07980"/>
    </source>
</evidence>
<proteinExistence type="inferred from homology"/>
<dbReference type="Proteomes" id="UP000235826">
    <property type="component" value="Chromosome"/>
</dbReference>
<dbReference type="InterPro" id="IPR011990">
    <property type="entry name" value="TPR-like_helical_dom_sf"/>
</dbReference>
<dbReference type="Pfam" id="PF14322">
    <property type="entry name" value="SusD-like_3"/>
    <property type="match status" value="1"/>
</dbReference>
<sequence>MDYKLGFKKMIMKKLKLITLTIACITSFYSCDETEFLTAENINSPDANKFVVDRNTAESTIFGIYSGLQFNGVCGGTAANTFEAMSVTSKAPHYDLNGGTGALNSLTFSSDGGVVLNSFRDLYQLIDRSNVSISSIEVLEPGIIREDIKLTLLGEARFLRALGYFWLVNTYEPGKLPLITEPATTLTSTQDNARNIKTTAEIYAQIEEDLLYAQKYLPYNTGDRTINEEGTEYIVREWTETYKGRATWGAATAYLGKAYLYQGMNDKAVTEFQKIVAGEGSGQYALVDNFGDNSNIDGEWNQESIFEVGFSQQPQVTAGNFGGGEGSTLNETTTRGYLFNWQKGGWGITHSSNFITELFKSDIVDENNPKNYKDGDINNKAPENFAGFSTRCNATIAFTADGAQYYDLDLTPGADVLGWTTSQSRIKKFTNWNLDREPAQAVSEINERLMRLADVYLMYAEALLKDRGDAGVAEAVEYINRVRSRAGVIDLETLFGTDRTYLAGPRNSNAVTNTTLPGVILGTRALNAQNILTHLYNEERILEFAFEGRGITWQDTNRRSDTGDWINFLNDIEYNTNGIVGEFDEAAKKLAANPQAGYFPIPAIEVLGSSSN</sequence>
<dbReference type="InterPro" id="IPR033985">
    <property type="entry name" value="SusD-like_N"/>
</dbReference>
<keyword evidence="4" id="KW-0472">Membrane</keyword>
<dbReference type="Gene3D" id="1.25.40.390">
    <property type="match status" value="1"/>
</dbReference>
<evidence type="ECO:0008006" key="10">
    <source>
        <dbReference type="Google" id="ProtNLM"/>
    </source>
</evidence>
<dbReference type="PROSITE" id="PS51257">
    <property type="entry name" value="PROKAR_LIPOPROTEIN"/>
    <property type="match status" value="1"/>
</dbReference>
<dbReference type="InterPro" id="IPR012944">
    <property type="entry name" value="SusD_RagB_dom"/>
</dbReference>
<protein>
    <recommendedName>
        <fullName evidence="10">RagB/SusD family nutrient uptake outer membrane protein</fullName>
    </recommendedName>
</protein>
<reference evidence="8 9" key="1">
    <citation type="submission" date="2018-01" db="EMBL/GenBank/DDBJ databases">
        <title>Complete genome sequence of Flavivirga eckloniae ECD14 isolated from seaweed Ecklonia cava.</title>
        <authorList>
            <person name="Lee J.H."/>
            <person name="Baik K.S."/>
            <person name="Seong C.N."/>
        </authorList>
    </citation>
    <scope>NUCLEOTIDE SEQUENCE [LARGE SCALE GENOMIC DNA]</scope>
    <source>
        <strain evidence="8 9">ECD14</strain>
    </source>
</reference>
<accession>A0A2K9PUV5</accession>
<feature type="domain" description="RagB/SusD" evidence="6">
    <location>
        <begin position="302"/>
        <end position="605"/>
    </location>
</feature>
<dbReference type="KEGG" id="fek:C1H87_18470"/>
<keyword evidence="9" id="KW-1185">Reference proteome</keyword>
<comment type="subcellular location">
    <subcellularLocation>
        <location evidence="1">Cell outer membrane</location>
    </subcellularLocation>
</comment>